<keyword evidence="2" id="KW-0521">NADP</keyword>
<dbReference type="OMA" id="EFHSCDV"/>
<dbReference type="Gene3D" id="3.40.50.720">
    <property type="entry name" value="NAD(P)-binding Rossmann-like Domain"/>
    <property type="match status" value="1"/>
</dbReference>
<evidence type="ECO:0000256" key="4">
    <source>
        <dbReference type="RuleBase" id="RU000363"/>
    </source>
</evidence>
<evidence type="ECO:0000256" key="2">
    <source>
        <dbReference type="ARBA" id="ARBA00022857"/>
    </source>
</evidence>
<dbReference type="InterPro" id="IPR020904">
    <property type="entry name" value="Sc_DH/Rdtase_CS"/>
</dbReference>
<evidence type="ECO:0000256" key="3">
    <source>
        <dbReference type="ARBA" id="ARBA00023002"/>
    </source>
</evidence>
<dbReference type="PANTHER" id="PTHR43618">
    <property type="entry name" value="7-ALPHA-HYDROXYSTEROID DEHYDROGENASE"/>
    <property type="match status" value="1"/>
</dbReference>
<dbReference type="InterPro" id="IPR036291">
    <property type="entry name" value="NAD(P)-bd_dom_sf"/>
</dbReference>
<dbReference type="KEGG" id="dfa:DFA_07802"/>
<dbReference type="GO" id="GO:0016491">
    <property type="term" value="F:oxidoreductase activity"/>
    <property type="evidence" value="ECO:0007669"/>
    <property type="project" value="UniProtKB-KW"/>
</dbReference>
<protein>
    <submittedName>
        <fullName evidence="5">Rhamnolipids biosynthesis 3-oxoacyl reductase</fullName>
    </submittedName>
</protein>
<keyword evidence="3" id="KW-0560">Oxidoreductase</keyword>
<dbReference type="STRING" id="1054147.F4Q3F5"/>
<reference evidence="6" key="1">
    <citation type="journal article" date="2011" name="Genome Res.">
        <title>Phylogeny-wide analysis of social amoeba genomes highlights ancient origins for complex intercellular communication.</title>
        <authorList>
            <person name="Heidel A.J."/>
            <person name="Lawal H.M."/>
            <person name="Felder M."/>
            <person name="Schilde C."/>
            <person name="Helps N.R."/>
            <person name="Tunggal B."/>
            <person name="Rivero F."/>
            <person name="John U."/>
            <person name="Schleicher M."/>
            <person name="Eichinger L."/>
            <person name="Platzer M."/>
            <person name="Noegel A.A."/>
            <person name="Schaap P."/>
            <person name="Gloeckner G."/>
        </authorList>
    </citation>
    <scope>NUCLEOTIDE SEQUENCE [LARGE SCALE GENOMIC DNA]</scope>
    <source>
        <strain evidence="6">SH3</strain>
    </source>
</reference>
<comment type="similarity">
    <text evidence="1 4">Belongs to the short-chain dehydrogenases/reductases (SDR) family.</text>
</comment>
<dbReference type="PROSITE" id="PS00061">
    <property type="entry name" value="ADH_SHORT"/>
    <property type="match status" value="1"/>
</dbReference>
<accession>F4Q3F5</accession>
<keyword evidence="6" id="KW-1185">Reference proteome</keyword>
<dbReference type="PRINTS" id="PR00080">
    <property type="entry name" value="SDRFAMILY"/>
</dbReference>
<name>F4Q3F5_CACFS</name>
<organism evidence="5 6">
    <name type="scientific">Cavenderia fasciculata</name>
    <name type="common">Slime mold</name>
    <name type="synonym">Dictyostelium fasciculatum</name>
    <dbReference type="NCBI Taxonomy" id="261658"/>
    <lineage>
        <taxon>Eukaryota</taxon>
        <taxon>Amoebozoa</taxon>
        <taxon>Evosea</taxon>
        <taxon>Eumycetozoa</taxon>
        <taxon>Dictyostelia</taxon>
        <taxon>Acytosteliales</taxon>
        <taxon>Cavenderiaceae</taxon>
        <taxon>Cavenderia</taxon>
    </lineage>
</organism>
<dbReference type="PANTHER" id="PTHR43618:SF17">
    <property type="entry name" value="RHAMNOLIPIDS BIOSYNTHESIS 3-OXOACYL-[ACYL-CARRIER-PROTEIN] REDUCTASE"/>
    <property type="match status" value="1"/>
</dbReference>
<dbReference type="InterPro" id="IPR002347">
    <property type="entry name" value="SDR_fam"/>
</dbReference>
<dbReference type="EMBL" id="GL883021">
    <property type="protein sequence ID" value="EGG16824.1"/>
    <property type="molecule type" value="Genomic_DNA"/>
</dbReference>
<dbReference type="OrthoDB" id="2898618at2759"/>
<dbReference type="PRINTS" id="PR00081">
    <property type="entry name" value="GDHRDH"/>
</dbReference>
<dbReference type="Pfam" id="PF00106">
    <property type="entry name" value="adh_short"/>
    <property type="match status" value="1"/>
</dbReference>
<sequence length="264" mass="28104">MSTNNILFSVKDKVALVTGGGLGGIGYSISLALVKNGAKVYIASRDKKKLDESAKQLNSIGPGSCIAIAADLSKQDECKKVAKEISLHDNHLDILVNNSGCNWGEEIETFPDHAWDKVMNLNVKAVFNTTVACLPLLRANATKESPSKVVTIGSIDGIRVPSLETYSYSASKAAVHQLTRTLASRLAGDNITVNAIACGPFYSKMTKATFDKFAEVITSGCPLGRFGNDRDLEGIILFLCSNACNYMTGAILPLEGGILISSNL</sequence>
<dbReference type="InterPro" id="IPR052178">
    <property type="entry name" value="Sec_Metab_Biosynth_SDR"/>
</dbReference>
<dbReference type="AlphaFoldDB" id="F4Q3F5"/>
<dbReference type="FunFam" id="3.40.50.720:FF:000084">
    <property type="entry name" value="Short-chain dehydrogenase reductase"/>
    <property type="match status" value="1"/>
</dbReference>
<proteinExistence type="inferred from homology"/>
<evidence type="ECO:0000313" key="5">
    <source>
        <dbReference type="EMBL" id="EGG16824.1"/>
    </source>
</evidence>
<evidence type="ECO:0000313" key="6">
    <source>
        <dbReference type="Proteomes" id="UP000007797"/>
    </source>
</evidence>
<dbReference type="SUPFAM" id="SSF51735">
    <property type="entry name" value="NAD(P)-binding Rossmann-fold domains"/>
    <property type="match status" value="1"/>
</dbReference>
<dbReference type="RefSeq" id="XP_004355298.1">
    <property type="nucleotide sequence ID" value="XM_004355246.1"/>
</dbReference>
<dbReference type="GeneID" id="14869728"/>
<evidence type="ECO:0000256" key="1">
    <source>
        <dbReference type="ARBA" id="ARBA00006484"/>
    </source>
</evidence>
<dbReference type="Proteomes" id="UP000007797">
    <property type="component" value="Unassembled WGS sequence"/>
</dbReference>
<gene>
    <name evidence="5" type="ORF">DFA_07802</name>
</gene>